<feature type="coiled-coil region" evidence="1">
    <location>
        <begin position="48"/>
        <end position="86"/>
    </location>
</feature>
<proteinExistence type="predicted"/>
<dbReference type="OrthoDB" id="1690557at2"/>
<protein>
    <recommendedName>
        <fullName evidence="4">ATPase</fullName>
    </recommendedName>
</protein>
<evidence type="ECO:0008006" key="4">
    <source>
        <dbReference type="Google" id="ProtNLM"/>
    </source>
</evidence>
<dbReference type="EMBL" id="FOXR01000016">
    <property type="protein sequence ID" value="SFQ17743.1"/>
    <property type="molecule type" value="Genomic_DNA"/>
</dbReference>
<dbReference type="AlphaFoldDB" id="A0A1I5WDB9"/>
<gene>
    <name evidence="2" type="ORF">SAMN05444406_1167</name>
</gene>
<accession>A0A1I5WDB9</accession>
<sequence>MNIFNLLDILEDELENGKPVPLLGKVMVDRDKCLDIIRDIRLSLPEALEQAEMITKERQRILAEAQKEAETLLKETEQHIKALVDEHEITQVAYQQSREIIENAQDSAKKIRLGAREYADEILQEVERYLAQQLEVIRQNREELKGSKK</sequence>
<organism evidence="2 3">
    <name type="scientific">Caldicoprobacter faecalis</name>
    <dbReference type="NCBI Taxonomy" id="937334"/>
    <lineage>
        <taxon>Bacteria</taxon>
        <taxon>Bacillati</taxon>
        <taxon>Bacillota</taxon>
        <taxon>Clostridia</taxon>
        <taxon>Caldicoprobacterales</taxon>
        <taxon>Caldicoprobacteraceae</taxon>
        <taxon>Caldicoprobacter</taxon>
    </lineage>
</organism>
<evidence type="ECO:0000256" key="1">
    <source>
        <dbReference type="SAM" id="Coils"/>
    </source>
</evidence>
<evidence type="ECO:0000313" key="2">
    <source>
        <dbReference type="EMBL" id="SFQ17743.1"/>
    </source>
</evidence>
<reference evidence="2 3" key="1">
    <citation type="submission" date="2016-10" db="EMBL/GenBank/DDBJ databases">
        <authorList>
            <person name="de Groot N.N."/>
        </authorList>
    </citation>
    <scope>NUCLEOTIDE SEQUENCE [LARGE SCALE GENOMIC DNA]</scope>
    <source>
        <strain evidence="2 3">DSM 20678</strain>
    </source>
</reference>
<dbReference type="Proteomes" id="UP000198577">
    <property type="component" value="Unassembled WGS sequence"/>
</dbReference>
<dbReference type="STRING" id="937334.SAMN05444406_1167"/>
<keyword evidence="1" id="KW-0175">Coiled coil</keyword>
<dbReference type="RefSeq" id="WP_092282379.1">
    <property type="nucleotide sequence ID" value="NZ_FOXR01000016.1"/>
</dbReference>
<keyword evidence="3" id="KW-1185">Reference proteome</keyword>
<name>A0A1I5WDB9_9FIRM</name>
<evidence type="ECO:0000313" key="3">
    <source>
        <dbReference type="Proteomes" id="UP000198577"/>
    </source>
</evidence>